<keyword evidence="2" id="KW-0479">Metal-binding</keyword>
<dbReference type="GO" id="GO:0003824">
    <property type="term" value="F:catalytic activity"/>
    <property type="evidence" value="ECO:0007669"/>
    <property type="project" value="InterPro"/>
</dbReference>
<reference evidence="6 7" key="1">
    <citation type="submission" date="2015-09" db="EMBL/GenBank/DDBJ databases">
        <title>Genome sequence of Oxobacter pfennigii DSM 3222.</title>
        <authorList>
            <person name="Poehlein A."/>
            <person name="Bengelsdorf F.R."/>
            <person name="Schiel-Bengelsdorf B."/>
            <person name="Duerre P."/>
            <person name="Daniel R."/>
        </authorList>
    </citation>
    <scope>NUCLEOTIDE SEQUENCE [LARGE SCALE GENOMIC DNA]</scope>
    <source>
        <strain evidence="6 7">DSM 3222</strain>
    </source>
</reference>
<dbReference type="GO" id="GO:0051536">
    <property type="term" value="F:iron-sulfur cluster binding"/>
    <property type="evidence" value="ECO:0007669"/>
    <property type="project" value="UniProtKB-KW"/>
</dbReference>
<sequence length="271" mass="31171">MNLILSKVTLIITTRCNLRCKLCCEYIPTSKPFTDMTIEDERRILDALCETVDCVDTLHLSGGGEPFLHPQLAEMTETAFEFSNKFNRFMLFTNCTVMPSEKLIDVLNKYGERMIVQVSRYGINPEKEEAVIKQLQQVGAKLKIEKYHGENQSFGGWVDFGEWKAHGRAESELTDIFHNCAVTRDMCGNWRTRDGKLHWCSRSQRGHELGLIPDFKNDYIDLFDISTSREDKRSKIRSIIEANYLYACDYCSGHQGTNDISLRFPAAEQLK</sequence>
<dbReference type="RefSeq" id="WP_054874811.1">
    <property type="nucleotide sequence ID" value="NZ_LKET01000029.1"/>
</dbReference>
<keyword evidence="3" id="KW-0408">Iron</keyword>
<evidence type="ECO:0000256" key="3">
    <source>
        <dbReference type="ARBA" id="ARBA00023004"/>
    </source>
</evidence>
<dbReference type="CDD" id="cd01335">
    <property type="entry name" value="Radical_SAM"/>
    <property type="match status" value="1"/>
</dbReference>
<evidence type="ECO:0000259" key="5">
    <source>
        <dbReference type="Pfam" id="PF04055"/>
    </source>
</evidence>
<dbReference type="InterPro" id="IPR013785">
    <property type="entry name" value="Aldolase_TIM"/>
</dbReference>
<organism evidence="6 7">
    <name type="scientific">Oxobacter pfennigii</name>
    <dbReference type="NCBI Taxonomy" id="36849"/>
    <lineage>
        <taxon>Bacteria</taxon>
        <taxon>Bacillati</taxon>
        <taxon>Bacillota</taxon>
        <taxon>Clostridia</taxon>
        <taxon>Eubacteriales</taxon>
        <taxon>Clostridiaceae</taxon>
        <taxon>Oxobacter</taxon>
    </lineage>
</organism>
<comment type="caution">
    <text evidence="6">The sequence shown here is derived from an EMBL/GenBank/DDBJ whole genome shotgun (WGS) entry which is preliminary data.</text>
</comment>
<keyword evidence="1" id="KW-0949">S-adenosyl-L-methionine</keyword>
<proteinExistence type="predicted"/>
<dbReference type="Gene3D" id="3.20.20.70">
    <property type="entry name" value="Aldolase class I"/>
    <property type="match status" value="1"/>
</dbReference>
<dbReference type="InterPro" id="IPR007197">
    <property type="entry name" value="rSAM"/>
</dbReference>
<feature type="domain" description="Radical SAM core" evidence="5">
    <location>
        <begin position="11"/>
        <end position="124"/>
    </location>
</feature>
<keyword evidence="7" id="KW-1185">Reference proteome</keyword>
<dbReference type="Pfam" id="PF04055">
    <property type="entry name" value="Radical_SAM"/>
    <property type="match status" value="1"/>
</dbReference>
<dbReference type="EMBL" id="LKET01000029">
    <property type="protein sequence ID" value="KPU44672.1"/>
    <property type="molecule type" value="Genomic_DNA"/>
</dbReference>
<dbReference type="Proteomes" id="UP000050326">
    <property type="component" value="Unassembled WGS sequence"/>
</dbReference>
<dbReference type="PANTHER" id="PTHR11228">
    <property type="entry name" value="RADICAL SAM DOMAIN PROTEIN"/>
    <property type="match status" value="1"/>
</dbReference>
<evidence type="ECO:0000256" key="4">
    <source>
        <dbReference type="ARBA" id="ARBA00023014"/>
    </source>
</evidence>
<protein>
    <submittedName>
        <fullName evidence="6">Antilisterial bacteriocin subtilosin biosynthesis protein AlbA</fullName>
    </submittedName>
</protein>
<dbReference type="SFLD" id="SFLDS00029">
    <property type="entry name" value="Radical_SAM"/>
    <property type="match status" value="1"/>
</dbReference>
<evidence type="ECO:0000256" key="2">
    <source>
        <dbReference type="ARBA" id="ARBA00022723"/>
    </source>
</evidence>
<dbReference type="GO" id="GO:0046872">
    <property type="term" value="F:metal ion binding"/>
    <property type="evidence" value="ECO:0007669"/>
    <property type="project" value="UniProtKB-KW"/>
</dbReference>
<evidence type="ECO:0000256" key="1">
    <source>
        <dbReference type="ARBA" id="ARBA00022691"/>
    </source>
</evidence>
<dbReference type="InterPro" id="IPR050377">
    <property type="entry name" value="Radical_SAM_PqqE_MftC-like"/>
</dbReference>
<dbReference type="PANTHER" id="PTHR11228:SF7">
    <property type="entry name" value="PQQA PEPTIDE CYCLASE"/>
    <property type="match status" value="1"/>
</dbReference>
<gene>
    <name evidence="6" type="primary">albA_1</name>
    <name evidence="6" type="ORF">OXPF_17580</name>
</gene>
<dbReference type="SUPFAM" id="SSF102114">
    <property type="entry name" value="Radical SAM enzymes"/>
    <property type="match status" value="1"/>
</dbReference>
<dbReference type="AlphaFoldDB" id="A0A0N8NTF3"/>
<accession>A0A0N8NTF3</accession>
<dbReference type="STRING" id="36849.OXPF_17580"/>
<keyword evidence="4" id="KW-0411">Iron-sulfur</keyword>
<evidence type="ECO:0000313" key="6">
    <source>
        <dbReference type="EMBL" id="KPU44672.1"/>
    </source>
</evidence>
<evidence type="ECO:0000313" key="7">
    <source>
        <dbReference type="Proteomes" id="UP000050326"/>
    </source>
</evidence>
<dbReference type="InterPro" id="IPR058240">
    <property type="entry name" value="rSAM_sf"/>
</dbReference>
<name>A0A0N8NTF3_9CLOT</name>